<feature type="transmembrane region" description="Helical" evidence="5">
    <location>
        <begin position="69"/>
        <end position="89"/>
    </location>
</feature>
<keyword evidence="2 5" id="KW-0812">Transmembrane</keyword>
<evidence type="ECO:0000256" key="4">
    <source>
        <dbReference type="ARBA" id="ARBA00023136"/>
    </source>
</evidence>
<comment type="subcellular location">
    <subcellularLocation>
        <location evidence="1">Membrane</location>
        <topology evidence="1">Multi-pass membrane protein</topology>
    </subcellularLocation>
</comment>
<dbReference type="RefSeq" id="WP_152889590.1">
    <property type="nucleotide sequence ID" value="NZ_JBICZF010000008.1"/>
</dbReference>
<dbReference type="EMBL" id="VJZD01000071">
    <property type="protein sequence ID" value="MPY33334.1"/>
    <property type="molecule type" value="Genomic_DNA"/>
</dbReference>
<sequence>MSPAYVVVTVLGAAMAGFSAASLLLRVAWVVEPLTQYGVPRSWWTPLGLAKAAGAVGLLAGLLVRPLGVLAGIGLVLYFAGAVVTVVRARWFSHVPFPLLYAAPAAASVVLALTA</sequence>
<proteinExistence type="predicted"/>
<comment type="caution">
    <text evidence="6">The sequence shown here is derived from an EMBL/GenBank/DDBJ whole genome shotgun (WGS) entry which is preliminary data.</text>
</comment>
<evidence type="ECO:0000313" key="6">
    <source>
        <dbReference type="EMBL" id="MPY33334.1"/>
    </source>
</evidence>
<evidence type="ECO:0000256" key="5">
    <source>
        <dbReference type="SAM" id="Phobius"/>
    </source>
</evidence>
<name>A0A5N8VGX4_9ACTN</name>
<gene>
    <name evidence="6" type="ORF">FNH09_19295</name>
</gene>
<evidence type="ECO:0000256" key="2">
    <source>
        <dbReference type="ARBA" id="ARBA00022692"/>
    </source>
</evidence>
<evidence type="ECO:0000256" key="3">
    <source>
        <dbReference type="ARBA" id="ARBA00022989"/>
    </source>
</evidence>
<keyword evidence="3 5" id="KW-1133">Transmembrane helix</keyword>
<keyword evidence="4 5" id="KW-0472">Membrane</keyword>
<dbReference type="OrthoDB" id="2629817at2"/>
<evidence type="ECO:0000313" key="7">
    <source>
        <dbReference type="Proteomes" id="UP000325849"/>
    </source>
</evidence>
<organism evidence="6 7">
    <name type="scientific">Streptomyces adustus</name>
    <dbReference type="NCBI Taxonomy" id="1609272"/>
    <lineage>
        <taxon>Bacteria</taxon>
        <taxon>Bacillati</taxon>
        <taxon>Actinomycetota</taxon>
        <taxon>Actinomycetes</taxon>
        <taxon>Kitasatosporales</taxon>
        <taxon>Streptomycetaceae</taxon>
        <taxon>Streptomyces</taxon>
    </lineage>
</organism>
<keyword evidence="7" id="KW-1185">Reference proteome</keyword>
<dbReference type="AlphaFoldDB" id="A0A5N8VGX4"/>
<dbReference type="InterPro" id="IPR032808">
    <property type="entry name" value="DoxX"/>
</dbReference>
<evidence type="ECO:0000256" key="1">
    <source>
        <dbReference type="ARBA" id="ARBA00004141"/>
    </source>
</evidence>
<protein>
    <submittedName>
        <fullName evidence="6">DoxX family protein</fullName>
    </submittedName>
</protein>
<dbReference type="GO" id="GO:0016020">
    <property type="term" value="C:membrane"/>
    <property type="evidence" value="ECO:0007669"/>
    <property type="project" value="UniProtKB-SubCell"/>
</dbReference>
<feature type="transmembrane region" description="Helical" evidence="5">
    <location>
        <begin position="7"/>
        <end position="31"/>
    </location>
</feature>
<accession>A0A5N8VGX4</accession>
<feature type="transmembrane region" description="Helical" evidence="5">
    <location>
        <begin position="95"/>
        <end position="114"/>
    </location>
</feature>
<dbReference type="Proteomes" id="UP000325849">
    <property type="component" value="Unassembled WGS sequence"/>
</dbReference>
<reference evidence="6 7" key="1">
    <citation type="submission" date="2019-07" db="EMBL/GenBank/DDBJ databases">
        <title>New species of Amycolatopsis and Streptomyces.</title>
        <authorList>
            <person name="Duangmal K."/>
            <person name="Teo W.F.A."/>
            <person name="Lipun K."/>
        </authorList>
    </citation>
    <scope>NUCLEOTIDE SEQUENCE [LARGE SCALE GENOMIC DNA]</scope>
    <source>
        <strain evidence="6 7">NBRC 109810</strain>
    </source>
</reference>
<dbReference type="Pfam" id="PF13564">
    <property type="entry name" value="DoxX_2"/>
    <property type="match status" value="1"/>
</dbReference>